<dbReference type="HOGENOM" id="CLU_1263406_0_0_1"/>
<organism evidence="3">
    <name type="scientific">Selaginella moellendorffii</name>
    <name type="common">Spikemoss</name>
    <dbReference type="NCBI Taxonomy" id="88036"/>
    <lineage>
        <taxon>Eukaryota</taxon>
        <taxon>Viridiplantae</taxon>
        <taxon>Streptophyta</taxon>
        <taxon>Embryophyta</taxon>
        <taxon>Tracheophyta</taxon>
        <taxon>Lycopodiopsida</taxon>
        <taxon>Selaginellales</taxon>
        <taxon>Selaginellaceae</taxon>
        <taxon>Selaginella</taxon>
    </lineage>
</organism>
<evidence type="ECO:0000256" key="1">
    <source>
        <dbReference type="SAM" id="MobiDB-lite"/>
    </source>
</evidence>
<dbReference type="KEGG" id="smo:SELMODRAFT_421761"/>
<proteinExistence type="predicted"/>
<reference evidence="2 3" key="1">
    <citation type="journal article" date="2011" name="Science">
        <title>The Selaginella genome identifies genetic changes associated with the evolution of vascular plants.</title>
        <authorList>
            <person name="Banks J.A."/>
            <person name="Nishiyama T."/>
            <person name="Hasebe M."/>
            <person name="Bowman J.L."/>
            <person name="Gribskov M."/>
            <person name="dePamphilis C."/>
            <person name="Albert V.A."/>
            <person name="Aono N."/>
            <person name="Aoyama T."/>
            <person name="Ambrose B.A."/>
            <person name="Ashton N.W."/>
            <person name="Axtell M.J."/>
            <person name="Barker E."/>
            <person name="Barker M.S."/>
            <person name="Bennetzen J.L."/>
            <person name="Bonawitz N.D."/>
            <person name="Chapple C."/>
            <person name="Cheng C."/>
            <person name="Correa L.G."/>
            <person name="Dacre M."/>
            <person name="DeBarry J."/>
            <person name="Dreyer I."/>
            <person name="Elias M."/>
            <person name="Engstrom E.M."/>
            <person name="Estelle M."/>
            <person name="Feng L."/>
            <person name="Finet C."/>
            <person name="Floyd S.K."/>
            <person name="Frommer W.B."/>
            <person name="Fujita T."/>
            <person name="Gramzow L."/>
            <person name="Gutensohn M."/>
            <person name="Harholt J."/>
            <person name="Hattori M."/>
            <person name="Heyl A."/>
            <person name="Hirai T."/>
            <person name="Hiwatashi Y."/>
            <person name="Ishikawa M."/>
            <person name="Iwata M."/>
            <person name="Karol K.G."/>
            <person name="Koehler B."/>
            <person name="Kolukisaoglu U."/>
            <person name="Kubo M."/>
            <person name="Kurata T."/>
            <person name="Lalonde S."/>
            <person name="Li K."/>
            <person name="Li Y."/>
            <person name="Litt A."/>
            <person name="Lyons E."/>
            <person name="Manning G."/>
            <person name="Maruyama T."/>
            <person name="Michael T.P."/>
            <person name="Mikami K."/>
            <person name="Miyazaki S."/>
            <person name="Morinaga S."/>
            <person name="Murata T."/>
            <person name="Mueller-Roeber B."/>
            <person name="Nelson D.R."/>
            <person name="Obara M."/>
            <person name="Oguri Y."/>
            <person name="Olmstead R.G."/>
            <person name="Onodera N."/>
            <person name="Petersen B.L."/>
            <person name="Pils B."/>
            <person name="Prigge M."/>
            <person name="Rensing S.A."/>
            <person name="Riano-Pachon D.M."/>
            <person name="Roberts A.W."/>
            <person name="Sato Y."/>
            <person name="Scheller H.V."/>
            <person name="Schulz B."/>
            <person name="Schulz C."/>
            <person name="Shakirov E.V."/>
            <person name="Shibagaki N."/>
            <person name="Shinohara N."/>
            <person name="Shippen D.E."/>
            <person name="Soerensen I."/>
            <person name="Sotooka R."/>
            <person name="Sugimoto N."/>
            <person name="Sugita M."/>
            <person name="Sumikawa N."/>
            <person name="Tanurdzic M."/>
            <person name="Theissen G."/>
            <person name="Ulvskov P."/>
            <person name="Wakazuki S."/>
            <person name="Weng J.K."/>
            <person name="Willats W.W."/>
            <person name="Wipf D."/>
            <person name="Wolf P.G."/>
            <person name="Yang L."/>
            <person name="Zimmer A.D."/>
            <person name="Zhu Q."/>
            <person name="Mitros T."/>
            <person name="Hellsten U."/>
            <person name="Loque D."/>
            <person name="Otillar R."/>
            <person name="Salamov A."/>
            <person name="Schmutz J."/>
            <person name="Shapiro H."/>
            <person name="Lindquist E."/>
            <person name="Lucas S."/>
            <person name="Rokhsar D."/>
            <person name="Grigoriev I.V."/>
        </authorList>
    </citation>
    <scope>NUCLEOTIDE SEQUENCE [LARGE SCALE GENOMIC DNA]</scope>
</reference>
<accession>D8SGA2</accession>
<dbReference type="Proteomes" id="UP000001514">
    <property type="component" value="Unassembled WGS sequence"/>
</dbReference>
<sequence>MGKYSPIVWDLDDGRKSDAASPLSSFSEAAAAGEDETQPIDTDVLCSGGGGGAQDNSGSRDEEQRYEQELNEKELVELSNDDGSGGCDILLEFKRAKLDTLPRWSGGRSLKLDGSDHAPAILQLKHYLPFHHMKLHNWLLYLCLSFAVVSKVSETGCRKLQRLSQSRLTGFCYQRHESSDKMSCTEVAVHGQSEIFHCARDTTIISKITPKKESSFKST</sequence>
<dbReference type="Gramene" id="EFJ16651">
    <property type="protein sequence ID" value="EFJ16651"/>
    <property type="gene ID" value="SELMODRAFT_421761"/>
</dbReference>
<dbReference type="EMBL" id="GL377618">
    <property type="protein sequence ID" value="EFJ16651.1"/>
    <property type="molecule type" value="Genomic_DNA"/>
</dbReference>
<name>D8SGA2_SELML</name>
<keyword evidence="3" id="KW-1185">Reference proteome</keyword>
<gene>
    <name evidence="2" type="ORF">SELMODRAFT_421761</name>
</gene>
<feature type="region of interest" description="Disordered" evidence="1">
    <location>
        <begin position="1"/>
        <end position="68"/>
    </location>
</feature>
<evidence type="ECO:0000313" key="3">
    <source>
        <dbReference type="Proteomes" id="UP000001514"/>
    </source>
</evidence>
<evidence type="ECO:0000313" key="2">
    <source>
        <dbReference type="EMBL" id="EFJ16651.1"/>
    </source>
</evidence>
<dbReference type="AlphaFoldDB" id="D8SGA2"/>
<protein>
    <submittedName>
        <fullName evidence="2">Uncharacterized protein</fullName>
    </submittedName>
</protein>
<feature type="compositionally biased region" description="Basic and acidic residues" evidence="1">
    <location>
        <begin position="58"/>
        <end position="68"/>
    </location>
</feature>
<dbReference type="InParanoid" id="D8SGA2"/>